<keyword evidence="9" id="KW-1185">Reference proteome</keyword>
<dbReference type="PATRIC" id="fig|1280954.3.peg.907"/>
<comment type="subcellular location">
    <subcellularLocation>
        <location evidence="1">Membrane</location>
        <topology evidence="1">Multi-pass membrane protein</topology>
    </subcellularLocation>
</comment>
<name>A0A062VLS6_9PROT</name>
<dbReference type="SUPFAM" id="SSF103473">
    <property type="entry name" value="MFS general substrate transporter"/>
    <property type="match status" value="1"/>
</dbReference>
<organism evidence="8 9">
    <name type="scientific">Hyphomonas polymorpha PS728</name>
    <dbReference type="NCBI Taxonomy" id="1280954"/>
    <lineage>
        <taxon>Bacteria</taxon>
        <taxon>Pseudomonadati</taxon>
        <taxon>Pseudomonadota</taxon>
        <taxon>Alphaproteobacteria</taxon>
        <taxon>Hyphomonadales</taxon>
        <taxon>Hyphomonadaceae</taxon>
        <taxon>Hyphomonas</taxon>
    </lineage>
</organism>
<dbReference type="eggNOG" id="COG2271">
    <property type="taxonomic scope" value="Bacteria"/>
</dbReference>
<dbReference type="InterPro" id="IPR044770">
    <property type="entry name" value="MFS_spinster-like"/>
</dbReference>
<evidence type="ECO:0000313" key="9">
    <source>
        <dbReference type="Proteomes" id="UP000027100"/>
    </source>
</evidence>
<evidence type="ECO:0000313" key="8">
    <source>
        <dbReference type="EMBL" id="KCZ99615.1"/>
    </source>
</evidence>
<dbReference type="Proteomes" id="UP000027100">
    <property type="component" value="Unassembled WGS sequence"/>
</dbReference>
<feature type="domain" description="Major facilitator superfamily (MFS) profile" evidence="7">
    <location>
        <begin position="58"/>
        <end position="467"/>
    </location>
</feature>
<dbReference type="InterPro" id="IPR020846">
    <property type="entry name" value="MFS_dom"/>
</dbReference>
<protein>
    <submittedName>
        <fullName evidence="8">Major facilitator superfamily protein</fullName>
    </submittedName>
</protein>
<dbReference type="PANTHER" id="PTHR23505:SF79">
    <property type="entry name" value="PROTEIN SPINSTER"/>
    <property type="match status" value="1"/>
</dbReference>
<evidence type="ECO:0000256" key="4">
    <source>
        <dbReference type="ARBA" id="ARBA00022989"/>
    </source>
</evidence>
<evidence type="ECO:0000256" key="2">
    <source>
        <dbReference type="ARBA" id="ARBA00022448"/>
    </source>
</evidence>
<keyword evidence="3 6" id="KW-0812">Transmembrane</keyword>
<dbReference type="InterPro" id="IPR036259">
    <property type="entry name" value="MFS_trans_sf"/>
</dbReference>
<accession>A0A062VLS6</accession>
<dbReference type="Gene3D" id="1.20.1250.20">
    <property type="entry name" value="MFS general substrate transporter like domains"/>
    <property type="match status" value="2"/>
</dbReference>
<feature type="transmembrane region" description="Helical" evidence="6">
    <location>
        <begin position="371"/>
        <end position="394"/>
    </location>
</feature>
<evidence type="ECO:0000256" key="3">
    <source>
        <dbReference type="ARBA" id="ARBA00022692"/>
    </source>
</evidence>
<dbReference type="PANTHER" id="PTHR23505">
    <property type="entry name" value="SPINSTER"/>
    <property type="match status" value="1"/>
</dbReference>
<dbReference type="RefSeq" id="WP_084324151.1">
    <property type="nucleotide sequence ID" value="NZ_ARYM01000004.1"/>
</dbReference>
<feature type="transmembrane region" description="Helical" evidence="6">
    <location>
        <begin position="345"/>
        <end position="365"/>
    </location>
</feature>
<feature type="transmembrane region" description="Helical" evidence="6">
    <location>
        <begin position="187"/>
        <end position="209"/>
    </location>
</feature>
<dbReference type="Pfam" id="PF07690">
    <property type="entry name" value="MFS_1"/>
    <property type="match status" value="1"/>
</dbReference>
<dbReference type="STRING" id="1280954.HPO_04480"/>
<dbReference type="GO" id="GO:0016020">
    <property type="term" value="C:membrane"/>
    <property type="evidence" value="ECO:0007669"/>
    <property type="project" value="UniProtKB-SubCell"/>
</dbReference>
<dbReference type="InterPro" id="IPR011701">
    <property type="entry name" value="MFS"/>
</dbReference>
<evidence type="ECO:0000256" key="1">
    <source>
        <dbReference type="ARBA" id="ARBA00004141"/>
    </source>
</evidence>
<gene>
    <name evidence="8" type="ORF">HPO_04480</name>
</gene>
<dbReference type="AlphaFoldDB" id="A0A062VLS6"/>
<reference evidence="8 9" key="1">
    <citation type="journal article" date="2014" name="Antonie Van Leeuwenhoek">
        <title>Hyphomonas beringensis sp. nov. and Hyphomonas chukchiensis sp. nov., isolated from surface seawater of the Bering Sea and Chukchi Sea.</title>
        <authorList>
            <person name="Li C."/>
            <person name="Lai Q."/>
            <person name="Li G."/>
            <person name="Dong C."/>
            <person name="Wang J."/>
            <person name="Liao Y."/>
            <person name="Shao Z."/>
        </authorList>
    </citation>
    <scope>NUCLEOTIDE SEQUENCE [LARGE SCALE GENOMIC DNA]</scope>
    <source>
        <strain evidence="8 9">PS728</strain>
    </source>
</reference>
<dbReference type="GO" id="GO:0022857">
    <property type="term" value="F:transmembrane transporter activity"/>
    <property type="evidence" value="ECO:0007669"/>
    <property type="project" value="InterPro"/>
</dbReference>
<evidence type="ECO:0000256" key="5">
    <source>
        <dbReference type="ARBA" id="ARBA00023136"/>
    </source>
</evidence>
<feature type="transmembrane region" description="Helical" evidence="6">
    <location>
        <begin position="439"/>
        <end position="462"/>
    </location>
</feature>
<feature type="transmembrane region" description="Helical" evidence="6">
    <location>
        <begin position="311"/>
        <end position="333"/>
    </location>
</feature>
<keyword evidence="2" id="KW-0813">Transport</keyword>
<feature type="transmembrane region" description="Helical" evidence="6">
    <location>
        <begin position="406"/>
        <end position="427"/>
    </location>
</feature>
<sequence>MLIASICPMRSPANARAGALQGAMFARKGLGKIMTSQIVSVENAGSTPRPTKLHAWYTVGLLTVLFVLSFIDRSILALLAEPVGQSLGLADRQLALLLGFGFAVVYSFGGLPLAQLVDTRDRRLVVAVGVGVWSLATVLSAFAVDFWSLLILRCGVALGEAVLTPAAVSLIADLFTKERRSLPMSVYLSVGSFMSIGSYTLGAMAYDLAAGVSSATGLEPWQLTFVLVGLPGLVLGLVFFLTAANPPRGESLAIGQDDSSWSAFFSYIRQRGMFFVPLLTAAGVYSFFALAVVTWLPTLLVREEGLSLSRAGYLLGWIGIPAALIGNFLWPQVAMKIDAKWPKRGAVTVLMIAGCAVGPAFAAGISSGGVVLYVCLAIGILFGSAFAVMPPIAYQQFGPIRMRARLAAVNLLVIALLGYGLGPLVAVELGALIRGGEHSLGVGLVWLSLLTTPFLILLTFLATRQSRFAEDQD</sequence>
<dbReference type="PROSITE" id="PS50850">
    <property type="entry name" value="MFS"/>
    <property type="match status" value="1"/>
</dbReference>
<keyword evidence="5 6" id="KW-0472">Membrane</keyword>
<feature type="transmembrane region" description="Helical" evidence="6">
    <location>
        <begin position="274"/>
        <end position="296"/>
    </location>
</feature>
<feature type="transmembrane region" description="Helical" evidence="6">
    <location>
        <begin position="96"/>
        <end position="117"/>
    </location>
</feature>
<dbReference type="OrthoDB" id="7473300at2"/>
<evidence type="ECO:0000256" key="6">
    <source>
        <dbReference type="SAM" id="Phobius"/>
    </source>
</evidence>
<feature type="transmembrane region" description="Helical" evidence="6">
    <location>
        <begin position="150"/>
        <end position="175"/>
    </location>
</feature>
<evidence type="ECO:0000259" key="7">
    <source>
        <dbReference type="PROSITE" id="PS50850"/>
    </source>
</evidence>
<dbReference type="EMBL" id="ARYM01000004">
    <property type="protein sequence ID" value="KCZ99615.1"/>
    <property type="molecule type" value="Genomic_DNA"/>
</dbReference>
<feature type="transmembrane region" description="Helical" evidence="6">
    <location>
        <begin position="55"/>
        <end position="76"/>
    </location>
</feature>
<proteinExistence type="predicted"/>
<keyword evidence="4 6" id="KW-1133">Transmembrane helix</keyword>
<feature type="transmembrane region" description="Helical" evidence="6">
    <location>
        <begin position="221"/>
        <end position="241"/>
    </location>
</feature>
<comment type="caution">
    <text evidence="8">The sequence shown here is derived from an EMBL/GenBank/DDBJ whole genome shotgun (WGS) entry which is preliminary data.</text>
</comment>
<feature type="transmembrane region" description="Helical" evidence="6">
    <location>
        <begin position="124"/>
        <end position="144"/>
    </location>
</feature>